<comment type="caution">
    <text evidence="1">The sequence shown here is derived from an EMBL/GenBank/DDBJ whole genome shotgun (WGS) entry which is preliminary data.</text>
</comment>
<reference evidence="1 2" key="2">
    <citation type="submission" date="2020-07" db="EMBL/GenBank/DDBJ databases">
        <title>Genome assembly of wild tea tree DASZ reveals pedigree and selection history of tea varieties.</title>
        <authorList>
            <person name="Zhang W."/>
        </authorList>
    </citation>
    <scope>NUCLEOTIDE SEQUENCE [LARGE SCALE GENOMIC DNA]</scope>
    <source>
        <strain evidence="2">cv. G240</strain>
        <tissue evidence="1">Leaf</tissue>
    </source>
</reference>
<gene>
    <name evidence="1" type="ORF">HYC85_024439</name>
</gene>
<accession>A0A7J7G846</accession>
<sequence>MEKGMVALQMPCEQPLDYAHQNRPRLVPFDLLLTSKTHPPLVAIYLSPSRVDALFCKTY</sequence>
<dbReference type="AlphaFoldDB" id="A0A7J7G846"/>
<name>A0A7J7G846_CAMSI</name>
<keyword evidence="2" id="KW-1185">Reference proteome</keyword>
<reference evidence="2" key="1">
    <citation type="journal article" date="2020" name="Nat. Commun.">
        <title>Genome assembly of wild tea tree DASZ reveals pedigree and selection history of tea varieties.</title>
        <authorList>
            <person name="Zhang W."/>
            <person name="Zhang Y."/>
            <person name="Qiu H."/>
            <person name="Guo Y."/>
            <person name="Wan H."/>
            <person name="Zhang X."/>
            <person name="Scossa F."/>
            <person name="Alseekh S."/>
            <person name="Zhang Q."/>
            <person name="Wang P."/>
            <person name="Xu L."/>
            <person name="Schmidt M.H."/>
            <person name="Jia X."/>
            <person name="Li D."/>
            <person name="Zhu A."/>
            <person name="Guo F."/>
            <person name="Chen W."/>
            <person name="Ni D."/>
            <person name="Usadel B."/>
            <person name="Fernie A.R."/>
            <person name="Wen W."/>
        </authorList>
    </citation>
    <scope>NUCLEOTIDE SEQUENCE [LARGE SCALE GENOMIC DNA]</scope>
    <source>
        <strain evidence="2">cv. G240</strain>
    </source>
</reference>
<evidence type="ECO:0000313" key="2">
    <source>
        <dbReference type="Proteomes" id="UP000593564"/>
    </source>
</evidence>
<proteinExistence type="predicted"/>
<dbReference type="Proteomes" id="UP000593564">
    <property type="component" value="Unassembled WGS sequence"/>
</dbReference>
<organism evidence="1 2">
    <name type="scientific">Camellia sinensis</name>
    <name type="common">Tea plant</name>
    <name type="synonym">Thea sinensis</name>
    <dbReference type="NCBI Taxonomy" id="4442"/>
    <lineage>
        <taxon>Eukaryota</taxon>
        <taxon>Viridiplantae</taxon>
        <taxon>Streptophyta</taxon>
        <taxon>Embryophyta</taxon>
        <taxon>Tracheophyta</taxon>
        <taxon>Spermatophyta</taxon>
        <taxon>Magnoliopsida</taxon>
        <taxon>eudicotyledons</taxon>
        <taxon>Gunneridae</taxon>
        <taxon>Pentapetalae</taxon>
        <taxon>asterids</taxon>
        <taxon>Ericales</taxon>
        <taxon>Theaceae</taxon>
        <taxon>Camellia</taxon>
    </lineage>
</organism>
<evidence type="ECO:0000313" key="1">
    <source>
        <dbReference type="EMBL" id="KAF5936933.1"/>
    </source>
</evidence>
<dbReference type="EMBL" id="JACBKZ010000012">
    <property type="protein sequence ID" value="KAF5936933.1"/>
    <property type="molecule type" value="Genomic_DNA"/>
</dbReference>
<protein>
    <submittedName>
        <fullName evidence="1">Uncharacterized protein</fullName>
    </submittedName>
</protein>